<dbReference type="Proteomes" id="UP000887575">
    <property type="component" value="Unassembled WGS sequence"/>
</dbReference>
<dbReference type="PANTHER" id="PTHR45890">
    <property type="entry name" value="AARF DOMAIN CONTAINING KINASE 2 (PREDICTED)"/>
    <property type="match status" value="1"/>
</dbReference>
<dbReference type="InterPro" id="IPR004147">
    <property type="entry name" value="ABC1_dom"/>
</dbReference>
<dbReference type="GO" id="GO:0005739">
    <property type="term" value="C:mitochondrion"/>
    <property type="evidence" value="ECO:0007669"/>
    <property type="project" value="TreeGrafter"/>
</dbReference>
<organism evidence="3 4">
    <name type="scientific">Mesorhabditis belari</name>
    <dbReference type="NCBI Taxonomy" id="2138241"/>
    <lineage>
        <taxon>Eukaryota</taxon>
        <taxon>Metazoa</taxon>
        <taxon>Ecdysozoa</taxon>
        <taxon>Nematoda</taxon>
        <taxon>Chromadorea</taxon>
        <taxon>Rhabditida</taxon>
        <taxon>Rhabditina</taxon>
        <taxon>Rhabditomorpha</taxon>
        <taxon>Rhabditoidea</taxon>
        <taxon>Rhabditidae</taxon>
        <taxon>Mesorhabditinae</taxon>
        <taxon>Mesorhabditis</taxon>
    </lineage>
</organism>
<sequence>MVLRRQVDLRNEGRALQRFTENFHHGKLRIEFPKVIAFNRRVLCETFEAGDHFDAMLEKKEKSKESAEVRHKIAVLGAQGFLQMAFVDNFIHGDLHPGNILIRFNEKNDQHLPKNPLQKFMDKLRWLLRRNSVDESREPTLVLLDAGIAVSQTPENVQRFKKMFKYIIENRGYEAGQFFLTYEANRQKCRDSDAFCRDLKALVDRARRDSFHRTINVTSVFNEMFSILWKHRVLIDSSFTSVMLSMMVLEGIGRTLDPKLDLFECAKPYLLNVFFE</sequence>
<dbReference type="Pfam" id="PF03109">
    <property type="entry name" value="ABC1"/>
    <property type="match status" value="1"/>
</dbReference>
<evidence type="ECO:0000256" key="1">
    <source>
        <dbReference type="ARBA" id="ARBA00009670"/>
    </source>
</evidence>
<reference evidence="4" key="1">
    <citation type="submission" date="2024-02" db="UniProtKB">
        <authorList>
            <consortium name="WormBaseParasite"/>
        </authorList>
    </citation>
    <scope>IDENTIFICATION</scope>
</reference>
<dbReference type="AlphaFoldDB" id="A0AAF3JBW1"/>
<proteinExistence type="inferred from homology"/>
<comment type="similarity">
    <text evidence="1">Belongs to the protein kinase superfamily. ADCK protein kinase family.</text>
</comment>
<evidence type="ECO:0000313" key="3">
    <source>
        <dbReference type="Proteomes" id="UP000887575"/>
    </source>
</evidence>
<accession>A0AAF3JBW1</accession>
<name>A0AAF3JBW1_9BILA</name>
<dbReference type="SUPFAM" id="SSF56112">
    <property type="entry name" value="Protein kinase-like (PK-like)"/>
    <property type="match status" value="1"/>
</dbReference>
<evidence type="ECO:0000313" key="4">
    <source>
        <dbReference type="WBParaSite" id="MBELARI_LOCUS9051"/>
    </source>
</evidence>
<dbReference type="PANTHER" id="PTHR45890:SF1">
    <property type="entry name" value="AARF DOMAIN CONTAINING KINASE 2"/>
    <property type="match status" value="1"/>
</dbReference>
<evidence type="ECO:0000259" key="2">
    <source>
        <dbReference type="Pfam" id="PF03109"/>
    </source>
</evidence>
<feature type="domain" description="ABC1 atypical kinase-like" evidence="2">
    <location>
        <begin position="3"/>
        <end position="169"/>
    </location>
</feature>
<dbReference type="WBParaSite" id="MBELARI_LOCUS9051">
    <property type="protein sequence ID" value="MBELARI_LOCUS9051"/>
    <property type="gene ID" value="MBELARI_LOCUS9051"/>
</dbReference>
<dbReference type="InterPro" id="IPR052402">
    <property type="entry name" value="ADCK_kinase"/>
</dbReference>
<keyword evidence="3" id="KW-1185">Reference proteome</keyword>
<protein>
    <recommendedName>
        <fullName evidence="2">ABC1 atypical kinase-like domain-containing protein</fullName>
    </recommendedName>
</protein>
<dbReference type="InterPro" id="IPR011009">
    <property type="entry name" value="Kinase-like_dom_sf"/>
</dbReference>